<protein>
    <recommendedName>
        <fullName evidence="10">Protein TonB</fullName>
    </recommendedName>
</protein>
<dbReference type="Pfam" id="PF03544">
    <property type="entry name" value="TonB_C"/>
    <property type="match status" value="1"/>
</dbReference>
<proteinExistence type="inferred from homology"/>
<evidence type="ECO:0000256" key="2">
    <source>
        <dbReference type="ARBA" id="ARBA00006555"/>
    </source>
</evidence>
<keyword evidence="15" id="KW-1185">Reference proteome</keyword>
<evidence type="ECO:0000256" key="6">
    <source>
        <dbReference type="ARBA" id="ARBA00022692"/>
    </source>
</evidence>
<comment type="subcellular location">
    <subcellularLocation>
        <location evidence="1 10">Cell inner membrane</location>
        <topology evidence="1 10">Single-pass membrane protein</topology>
        <orientation evidence="1 10">Periplasmic side</orientation>
    </subcellularLocation>
</comment>
<evidence type="ECO:0000256" key="11">
    <source>
        <dbReference type="SAM" id="MobiDB-lite"/>
    </source>
</evidence>
<dbReference type="GO" id="GO:0005886">
    <property type="term" value="C:plasma membrane"/>
    <property type="evidence" value="ECO:0007669"/>
    <property type="project" value="UniProtKB-SubCell"/>
</dbReference>
<dbReference type="OrthoDB" id="8448705at2"/>
<evidence type="ECO:0000256" key="10">
    <source>
        <dbReference type="RuleBase" id="RU362123"/>
    </source>
</evidence>
<comment type="caution">
    <text evidence="14">The sequence shown here is derived from an EMBL/GenBank/DDBJ whole genome shotgun (WGS) entry which is preliminary data.</text>
</comment>
<evidence type="ECO:0000256" key="5">
    <source>
        <dbReference type="ARBA" id="ARBA00022519"/>
    </source>
</evidence>
<dbReference type="PRINTS" id="PR01374">
    <property type="entry name" value="TONBPROTEIN"/>
</dbReference>
<keyword evidence="8" id="KW-1133">Transmembrane helix</keyword>
<dbReference type="InterPro" id="IPR037682">
    <property type="entry name" value="TonB_C"/>
</dbReference>
<evidence type="ECO:0000256" key="1">
    <source>
        <dbReference type="ARBA" id="ARBA00004383"/>
    </source>
</evidence>
<comment type="function">
    <text evidence="10">Interacts with outer membrane receptor proteins that carry out high-affinity binding and energy dependent uptake into the periplasmic space of specific substrates. It could act to transduce energy from the cytoplasmic membrane to specific energy-requiring processes in the outer membrane, resulting in the release into the periplasm of ligands bound by these outer membrane proteins.</text>
</comment>
<keyword evidence="5 10" id="KW-0997">Cell inner membrane</keyword>
<dbReference type="GO" id="GO:0015891">
    <property type="term" value="P:siderophore transport"/>
    <property type="evidence" value="ECO:0007669"/>
    <property type="project" value="InterPro"/>
</dbReference>
<feature type="chain" id="PRO_5016303586" description="Protein TonB" evidence="12">
    <location>
        <begin position="24"/>
        <end position="331"/>
    </location>
</feature>
<reference evidence="14 15" key="1">
    <citation type="submission" date="2018-05" db="EMBL/GenBank/DDBJ databases">
        <title>Genomic Encyclopedia of Type Strains, Phase IV (KMG-IV): sequencing the most valuable type-strain genomes for metagenomic binning, comparative biology and taxonomic classification.</title>
        <authorList>
            <person name="Goeker M."/>
        </authorList>
    </citation>
    <scope>NUCLEOTIDE SEQUENCE [LARGE SCALE GENOMIC DNA]</scope>
    <source>
        <strain evidence="14 15">DSM 16791</strain>
    </source>
</reference>
<evidence type="ECO:0000256" key="4">
    <source>
        <dbReference type="ARBA" id="ARBA00022475"/>
    </source>
</evidence>
<comment type="similarity">
    <text evidence="2 10">Belongs to the TonB family.</text>
</comment>
<dbReference type="Proteomes" id="UP000246352">
    <property type="component" value="Unassembled WGS sequence"/>
</dbReference>
<evidence type="ECO:0000313" key="15">
    <source>
        <dbReference type="Proteomes" id="UP000246352"/>
    </source>
</evidence>
<keyword evidence="7 10" id="KW-0653">Protein transport</keyword>
<dbReference type="EMBL" id="QGTR01000001">
    <property type="protein sequence ID" value="PWW03842.1"/>
    <property type="molecule type" value="Genomic_DNA"/>
</dbReference>
<dbReference type="GO" id="GO:0055085">
    <property type="term" value="P:transmembrane transport"/>
    <property type="evidence" value="ECO:0007669"/>
    <property type="project" value="InterPro"/>
</dbReference>
<evidence type="ECO:0000256" key="8">
    <source>
        <dbReference type="ARBA" id="ARBA00022989"/>
    </source>
</evidence>
<dbReference type="InterPro" id="IPR006260">
    <property type="entry name" value="TonB/TolA_C"/>
</dbReference>
<name>A0A317PQV5_9HYPH</name>
<evidence type="ECO:0000256" key="12">
    <source>
        <dbReference type="SAM" id="SignalP"/>
    </source>
</evidence>
<keyword evidence="4 10" id="KW-1003">Cell membrane</keyword>
<dbReference type="AlphaFoldDB" id="A0A317PQV5"/>
<dbReference type="NCBIfam" id="TIGR01352">
    <property type="entry name" value="tonB_Cterm"/>
    <property type="match status" value="1"/>
</dbReference>
<evidence type="ECO:0000313" key="14">
    <source>
        <dbReference type="EMBL" id="PWW03842.1"/>
    </source>
</evidence>
<feature type="compositionally biased region" description="Low complexity" evidence="11">
    <location>
        <begin position="215"/>
        <end position="238"/>
    </location>
</feature>
<keyword evidence="6" id="KW-0812">Transmembrane</keyword>
<dbReference type="SUPFAM" id="SSF74653">
    <property type="entry name" value="TolA/TonB C-terminal domain"/>
    <property type="match status" value="1"/>
</dbReference>
<keyword evidence="10" id="KW-0735">Signal-anchor</keyword>
<gene>
    <name evidence="14" type="ORF">DFR52_101531</name>
</gene>
<sequence>MKLGYKQWTAALALSAIAHVAVAGLFEPVEPAVEIAGGSPVVLSLAGNSFSDMMASGEAVETLEAVTEPSAEEAVAVDEPAEPVTAEAVEAAEPVDVAAASAVIEAAPAPPETQAVETATPVQPEVAVEAEPVAEVAAIAADVAIAAPAATVVEAEPDPVAEMEIPLPVARPVPEPEPKTASAAEKPRPVKAKPAKARPKPPAKPKAQAGNGGQSNANATRGGARAASGNSARAGNAAVSNYPGKVASKLRRALRYPAEARSQRIRGEAVVGFVVASSGSVSGVRLVRSSGSSLLDTAAIETVRRAAPFPPIPGGAGRSSWPFSVPVAFNR</sequence>
<dbReference type="InterPro" id="IPR051045">
    <property type="entry name" value="TonB-dependent_transducer"/>
</dbReference>
<dbReference type="GO" id="GO:0031992">
    <property type="term" value="F:energy transducer activity"/>
    <property type="evidence" value="ECO:0007669"/>
    <property type="project" value="InterPro"/>
</dbReference>
<evidence type="ECO:0000256" key="7">
    <source>
        <dbReference type="ARBA" id="ARBA00022927"/>
    </source>
</evidence>
<dbReference type="RefSeq" id="WP_110030347.1">
    <property type="nucleotide sequence ID" value="NZ_QGTR01000001.1"/>
</dbReference>
<feature type="signal peptide" evidence="12">
    <location>
        <begin position="1"/>
        <end position="23"/>
    </location>
</feature>
<feature type="domain" description="TonB C-terminal" evidence="13">
    <location>
        <begin position="241"/>
        <end position="331"/>
    </location>
</feature>
<keyword evidence="12" id="KW-0732">Signal</keyword>
<dbReference type="PANTHER" id="PTHR33446:SF13">
    <property type="entry name" value="TONB PROTEIN"/>
    <property type="match status" value="1"/>
</dbReference>
<keyword evidence="9" id="KW-0472">Membrane</keyword>
<dbReference type="GO" id="GO:0030288">
    <property type="term" value="C:outer membrane-bounded periplasmic space"/>
    <property type="evidence" value="ECO:0007669"/>
    <property type="project" value="InterPro"/>
</dbReference>
<dbReference type="PANTHER" id="PTHR33446">
    <property type="entry name" value="PROTEIN TONB-RELATED"/>
    <property type="match status" value="1"/>
</dbReference>
<evidence type="ECO:0000256" key="3">
    <source>
        <dbReference type="ARBA" id="ARBA00022448"/>
    </source>
</evidence>
<evidence type="ECO:0000256" key="9">
    <source>
        <dbReference type="ARBA" id="ARBA00023136"/>
    </source>
</evidence>
<accession>A0A317PQV5</accession>
<feature type="region of interest" description="Disordered" evidence="11">
    <location>
        <begin position="165"/>
        <end position="238"/>
    </location>
</feature>
<dbReference type="GO" id="GO:0015031">
    <property type="term" value="P:protein transport"/>
    <property type="evidence" value="ECO:0007669"/>
    <property type="project" value="UniProtKB-UniRule"/>
</dbReference>
<feature type="compositionally biased region" description="Basic residues" evidence="11">
    <location>
        <begin position="189"/>
        <end position="203"/>
    </location>
</feature>
<dbReference type="InterPro" id="IPR003538">
    <property type="entry name" value="TonB"/>
</dbReference>
<dbReference type="Gene3D" id="3.30.1150.10">
    <property type="match status" value="1"/>
</dbReference>
<keyword evidence="3 10" id="KW-0813">Transport</keyword>
<evidence type="ECO:0000259" key="13">
    <source>
        <dbReference type="PROSITE" id="PS52015"/>
    </source>
</evidence>
<dbReference type="PROSITE" id="PS52015">
    <property type="entry name" value="TONB_CTD"/>
    <property type="match status" value="1"/>
</dbReference>
<organism evidence="14 15">
    <name type="scientific">Hoeflea marina</name>
    <dbReference type="NCBI Taxonomy" id="274592"/>
    <lineage>
        <taxon>Bacteria</taxon>
        <taxon>Pseudomonadati</taxon>
        <taxon>Pseudomonadota</taxon>
        <taxon>Alphaproteobacteria</taxon>
        <taxon>Hyphomicrobiales</taxon>
        <taxon>Rhizobiaceae</taxon>
        <taxon>Hoeflea</taxon>
    </lineage>
</organism>